<evidence type="ECO:0000313" key="11">
    <source>
        <dbReference type="EMBL" id="QGN15446.1"/>
    </source>
</evidence>
<dbReference type="InterPro" id="IPR009580">
    <property type="entry name" value="GPI_biosynthesis_protein_Pig-F"/>
</dbReference>
<accession>A0ABX6ET75</accession>
<evidence type="ECO:0000256" key="5">
    <source>
        <dbReference type="ARBA" id="ARBA00022502"/>
    </source>
</evidence>
<evidence type="ECO:0000256" key="2">
    <source>
        <dbReference type="ARBA" id="ARBA00004687"/>
    </source>
</evidence>
<evidence type="ECO:0000256" key="10">
    <source>
        <dbReference type="SAM" id="Phobius"/>
    </source>
</evidence>
<feature type="transmembrane region" description="Helical" evidence="10">
    <location>
        <begin position="47"/>
        <end position="66"/>
    </location>
</feature>
<evidence type="ECO:0000256" key="6">
    <source>
        <dbReference type="ARBA" id="ARBA00022692"/>
    </source>
</evidence>
<comment type="pathway">
    <text evidence="2">Glycolipid biosynthesis; glycosylphosphatidylinositol-anchor biosynthesis.</text>
</comment>
<feature type="transmembrane region" description="Helical" evidence="10">
    <location>
        <begin position="169"/>
        <end position="188"/>
    </location>
</feature>
<evidence type="ECO:0000256" key="8">
    <source>
        <dbReference type="ARBA" id="ARBA00022989"/>
    </source>
</evidence>
<keyword evidence="8 10" id="KW-1133">Transmembrane helix</keyword>
<proteinExistence type="inferred from homology"/>
<name>A0ABX6ET75_KLUMA</name>
<feature type="transmembrane region" description="Helical" evidence="10">
    <location>
        <begin position="194"/>
        <end position="216"/>
    </location>
</feature>
<keyword evidence="5" id="KW-0337">GPI-anchor biosynthesis</keyword>
<evidence type="ECO:0000256" key="3">
    <source>
        <dbReference type="ARBA" id="ARBA00007978"/>
    </source>
</evidence>
<feature type="transmembrane region" description="Helical" evidence="10">
    <location>
        <begin position="139"/>
        <end position="157"/>
    </location>
</feature>
<feature type="transmembrane region" description="Helical" evidence="10">
    <location>
        <begin position="101"/>
        <end position="127"/>
    </location>
</feature>
<evidence type="ECO:0000256" key="4">
    <source>
        <dbReference type="ARBA" id="ARBA00020927"/>
    </source>
</evidence>
<keyword evidence="12" id="KW-1185">Reference proteome</keyword>
<evidence type="ECO:0000256" key="9">
    <source>
        <dbReference type="ARBA" id="ARBA00023136"/>
    </source>
</evidence>
<comment type="similarity">
    <text evidence="3">Belongs to the PIGF family.</text>
</comment>
<gene>
    <name evidence="11" type="primary">GPI11</name>
    <name evidence="11" type="ORF">FIM1_2137</name>
</gene>
<feature type="transmembrane region" description="Helical" evidence="10">
    <location>
        <begin position="72"/>
        <end position="89"/>
    </location>
</feature>
<organism evidence="11 12">
    <name type="scientific">Kluyveromyces marxianus</name>
    <name type="common">Yeast</name>
    <name type="synonym">Candida kefyr</name>
    <dbReference type="NCBI Taxonomy" id="4911"/>
    <lineage>
        <taxon>Eukaryota</taxon>
        <taxon>Fungi</taxon>
        <taxon>Dikarya</taxon>
        <taxon>Ascomycota</taxon>
        <taxon>Saccharomycotina</taxon>
        <taxon>Saccharomycetes</taxon>
        <taxon>Saccharomycetales</taxon>
        <taxon>Saccharomycetaceae</taxon>
        <taxon>Kluyveromyces</taxon>
    </lineage>
</organism>
<evidence type="ECO:0000313" key="12">
    <source>
        <dbReference type="Proteomes" id="UP000422736"/>
    </source>
</evidence>
<keyword evidence="9 10" id="KW-0472">Membrane</keyword>
<sequence>MPAKKRKSAKKTVSFSDDQNLTNVNAHHHRKGHVDDDSPLVYVRRSWTLIPFHLLAMLYWFLKYSTFDVVKLLYIMIPSQVLYLIFRFNKNTIYGKKRLRINWLLVCVTLVACLLLTIPCLVIIILFGAPFVELLKESWLLALHCCFLAYPALYDVFNCNFKVGYFKKYFISIVIGCWISCCVIPLDWDRDWQAWPIPLIVGAYIGAFIGFSIGGYI</sequence>
<protein>
    <recommendedName>
        <fullName evidence="4">Glycosylphosphatidylinositol anchor biosynthesis protein 11</fullName>
    </recommendedName>
</protein>
<reference evidence="11 12" key="2">
    <citation type="submission" date="2019-11" db="EMBL/GenBank/DDBJ databases">
        <authorList>
            <person name="Lu H."/>
        </authorList>
    </citation>
    <scope>NUCLEOTIDE SEQUENCE [LARGE SCALE GENOMIC DNA]</scope>
    <source>
        <strain evidence="11 12">FIM1</strain>
    </source>
</reference>
<keyword evidence="6 10" id="KW-0812">Transmembrane</keyword>
<dbReference type="EMBL" id="CP015056">
    <property type="protein sequence ID" value="QGN15446.1"/>
    <property type="molecule type" value="Genomic_DNA"/>
</dbReference>
<dbReference type="Pfam" id="PF06699">
    <property type="entry name" value="PIG-F"/>
    <property type="match status" value="1"/>
</dbReference>
<reference evidence="11 12" key="1">
    <citation type="submission" date="2016-03" db="EMBL/GenBank/DDBJ databases">
        <title>How can Kluyveromyces marxianus grow so fast - potential evolutionary course in Saccharomyces Complex revealed by comparative genomics.</title>
        <authorList>
            <person name="Mo W."/>
            <person name="Lu W."/>
            <person name="Yang X."/>
            <person name="Qi J."/>
            <person name="Lv H."/>
        </authorList>
    </citation>
    <scope>NUCLEOTIDE SEQUENCE [LARGE SCALE GENOMIC DNA]</scope>
    <source>
        <strain evidence="11 12">FIM1</strain>
    </source>
</reference>
<evidence type="ECO:0000256" key="7">
    <source>
        <dbReference type="ARBA" id="ARBA00022824"/>
    </source>
</evidence>
<keyword evidence="7" id="KW-0256">Endoplasmic reticulum</keyword>
<dbReference type="Proteomes" id="UP000422736">
    <property type="component" value="Chromosome 3"/>
</dbReference>
<evidence type="ECO:0000256" key="1">
    <source>
        <dbReference type="ARBA" id="ARBA00004477"/>
    </source>
</evidence>
<comment type="subcellular location">
    <subcellularLocation>
        <location evidence="1">Endoplasmic reticulum membrane</location>
        <topology evidence="1">Multi-pass membrane protein</topology>
    </subcellularLocation>
</comment>